<organism evidence="1 2">
    <name type="scientific">Spiroplasma citri</name>
    <dbReference type="NCBI Taxonomy" id="2133"/>
    <lineage>
        <taxon>Bacteria</taxon>
        <taxon>Bacillati</taxon>
        <taxon>Mycoplasmatota</taxon>
        <taxon>Mollicutes</taxon>
        <taxon>Entomoplasmatales</taxon>
        <taxon>Spiroplasmataceae</taxon>
        <taxon>Spiroplasma</taxon>
    </lineage>
</organism>
<dbReference type="Proteomes" id="UP000464735">
    <property type="component" value="Chromosome"/>
</dbReference>
<dbReference type="KEGG" id="sck:SCITRI_001922"/>
<name>A0AAJ4EL93_SPICI</name>
<dbReference type="GeneID" id="54239729"/>
<accession>A0AAJ4EL93</accession>
<evidence type="ECO:0000313" key="2">
    <source>
        <dbReference type="Proteomes" id="UP000464735"/>
    </source>
</evidence>
<protein>
    <submittedName>
        <fullName evidence="1">DUF3688 domain-containing protein</fullName>
    </submittedName>
</protein>
<dbReference type="InterPro" id="IPR022160">
    <property type="entry name" value="Phage_1-C74_Orf1"/>
</dbReference>
<sequence length="77" mass="9141">MPDNKWYIAIVKKQRTDDFSIIKFNFSDKSVWSVGAPYHTINGVWYIVNLFYQWQGNNEPELPTINKNTGEITDWKE</sequence>
<gene>
    <name evidence="1" type="ORF">GL298_10420</name>
</gene>
<dbReference type="Pfam" id="PF12461">
    <property type="entry name" value="DUF3688"/>
    <property type="match status" value="1"/>
</dbReference>
<dbReference type="EMBL" id="CP046368">
    <property type="protein sequence ID" value="QIA69786.1"/>
    <property type="molecule type" value="Genomic_DNA"/>
</dbReference>
<dbReference type="RefSeq" id="WP_071938035.1">
    <property type="nucleotide sequence ID" value="NZ_CP013197.1"/>
</dbReference>
<evidence type="ECO:0000313" key="1">
    <source>
        <dbReference type="EMBL" id="QIA69786.1"/>
    </source>
</evidence>
<proteinExistence type="predicted"/>
<reference evidence="1 2" key="1">
    <citation type="submission" date="2019-11" db="EMBL/GenBank/DDBJ databases">
        <title>Whole genome sequencing and comparative genomics analyses of five strains of Spiroplasma citri.</title>
        <authorList>
            <person name="Yokomi R."/>
            <person name="Chen J."/>
            <person name="Rattner R."/>
            <person name="Vidalakis G."/>
        </authorList>
    </citation>
    <scope>NUCLEOTIDE SEQUENCE [LARGE SCALE GENOMIC DNA]</scope>
    <source>
        <strain evidence="1 2">BR12</strain>
    </source>
</reference>
<dbReference type="AlphaFoldDB" id="A0AAJ4EL93"/>